<dbReference type="SUPFAM" id="SSF46785">
    <property type="entry name" value="Winged helix' DNA-binding domain"/>
    <property type="match status" value="1"/>
</dbReference>
<dbReference type="EMBL" id="QRMS01000006">
    <property type="protein sequence ID" value="RHJ84681.1"/>
    <property type="molecule type" value="Genomic_DNA"/>
</dbReference>
<evidence type="ECO:0000256" key="3">
    <source>
        <dbReference type="ARBA" id="ARBA00023125"/>
    </source>
</evidence>
<evidence type="ECO:0000313" key="6">
    <source>
        <dbReference type="Proteomes" id="UP000284841"/>
    </source>
</evidence>
<name>A0A415DW47_9FIRM</name>
<evidence type="ECO:0000256" key="2">
    <source>
        <dbReference type="ARBA" id="ARBA00023015"/>
    </source>
</evidence>
<accession>A0A415DW47</accession>
<reference evidence="5 6" key="1">
    <citation type="submission" date="2018-08" db="EMBL/GenBank/DDBJ databases">
        <title>A genome reference for cultivated species of the human gut microbiota.</title>
        <authorList>
            <person name="Zou Y."/>
            <person name="Xue W."/>
            <person name="Luo G."/>
        </authorList>
    </citation>
    <scope>NUCLEOTIDE SEQUENCE [LARGE SCALE GENOMIC DNA]</scope>
    <source>
        <strain evidence="5 6">AM07-24</strain>
    </source>
</reference>
<dbReference type="Gene3D" id="1.10.4040.10">
    <property type="entry name" value="Penicillinase repressor domain"/>
    <property type="match status" value="1"/>
</dbReference>
<dbReference type="Pfam" id="PF03965">
    <property type="entry name" value="Penicillinase_R"/>
    <property type="match status" value="1"/>
</dbReference>
<evidence type="ECO:0000256" key="1">
    <source>
        <dbReference type="ARBA" id="ARBA00011046"/>
    </source>
</evidence>
<organism evidence="5 6">
    <name type="scientific">Emergencia timonensis</name>
    <dbReference type="NCBI Taxonomy" id="1776384"/>
    <lineage>
        <taxon>Bacteria</taxon>
        <taxon>Bacillati</taxon>
        <taxon>Bacillota</taxon>
        <taxon>Clostridia</taxon>
        <taxon>Peptostreptococcales</taxon>
        <taxon>Anaerovoracaceae</taxon>
        <taxon>Emergencia</taxon>
    </lineage>
</organism>
<keyword evidence="4" id="KW-0804">Transcription</keyword>
<gene>
    <name evidence="5" type="ORF">DW099_17060</name>
</gene>
<dbReference type="GeneID" id="83003702"/>
<comment type="similarity">
    <text evidence="1">Belongs to the BlaI transcriptional regulatory family.</text>
</comment>
<dbReference type="InterPro" id="IPR005650">
    <property type="entry name" value="BlaI_family"/>
</dbReference>
<evidence type="ECO:0000256" key="4">
    <source>
        <dbReference type="ARBA" id="ARBA00023163"/>
    </source>
</evidence>
<evidence type="ECO:0000313" key="5">
    <source>
        <dbReference type="EMBL" id="RHJ84681.1"/>
    </source>
</evidence>
<dbReference type="STRING" id="1776384.GCA_900086585_01322"/>
<dbReference type="InterPro" id="IPR036388">
    <property type="entry name" value="WH-like_DNA-bd_sf"/>
</dbReference>
<comment type="caution">
    <text evidence="5">The sequence shown here is derived from an EMBL/GenBank/DDBJ whole genome shotgun (WGS) entry which is preliminary data.</text>
</comment>
<dbReference type="OrthoDB" id="9795583at2"/>
<dbReference type="GO" id="GO:0045892">
    <property type="term" value="P:negative regulation of DNA-templated transcription"/>
    <property type="evidence" value="ECO:0007669"/>
    <property type="project" value="InterPro"/>
</dbReference>
<dbReference type="GO" id="GO:0003677">
    <property type="term" value="F:DNA binding"/>
    <property type="evidence" value="ECO:0007669"/>
    <property type="project" value="UniProtKB-KW"/>
</dbReference>
<dbReference type="RefSeq" id="WP_067535461.1">
    <property type="nucleotide sequence ID" value="NZ_AP025567.1"/>
</dbReference>
<proteinExistence type="inferred from homology"/>
<dbReference type="InterPro" id="IPR036390">
    <property type="entry name" value="WH_DNA-bd_sf"/>
</dbReference>
<keyword evidence="2" id="KW-0805">Transcription regulation</keyword>
<dbReference type="PIRSF" id="PIRSF019455">
    <property type="entry name" value="CopR_AtkY"/>
    <property type="match status" value="1"/>
</dbReference>
<dbReference type="Proteomes" id="UP000284841">
    <property type="component" value="Unassembled WGS sequence"/>
</dbReference>
<keyword evidence="6" id="KW-1185">Reference proteome</keyword>
<keyword evidence="3" id="KW-0238">DNA-binding</keyword>
<dbReference type="AlphaFoldDB" id="A0A415DW47"/>
<sequence length="121" mass="13801">MRRLSEAELAVLNVLWSGKRFNLGQVVDQLKPVTGWSRNTVHTYLTRMESKGLVTIDRSKDPHQYKAGVSHEECARKERRNLLEKIYGGATGDLVTAFLKESKITEEERGALKKLLDEMEV</sequence>
<protein>
    <submittedName>
        <fullName evidence="5">BlaI/MecI/CopY family transcriptional regulator</fullName>
    </submittedName>
</protein>
<dbReference type="Gene3D" id="1.10.10.10">
    <property type="entry name" value="Winged helix-like DNA-binding domain superfamily/Winged helix DNA-binding domain"/>
    <property type="match status" value="1"/>
</dbReference>